<dbReference type="Pfam" id="PF02469">
    <property type="entry name" value="Fasciclin"/>
    <property type="match status" value="1"/>
</dbReference>
<feature type="domain" description="FAS1" evidence="2">
    <location>
        <begin position="49"/>
        <end position="192"/>
    </location>
</feature>
<dbReference type="Gene3D" id="2.30.180.10">
    <property type="entry name" value="FAS1 domain"/>
    <property type="match status" value="1"/>
</dbReference>
<evidence type="ECO:0000313" key="3">
    <source>
        <dbReference type="EMBL" id="MFD0793054.1"/>
    </source>
</evidence>
<dbReference type="InterPro" id="IPR000782">
    <property type="entry name" value="FAS1_domain"/>
</dbReference>
<name>A0ABW3AS29_9SPHI</name>
<gene>
    <name evidence="3" type="ORF">ACFQZX_05460</name>
</gene>
<keyword evidence="1" id="KW-0732">Signal</keyword>
<dbReference type="PANTHER" id="PTHR10900">
    <property type="entry name" value="PERIOSTIN-RELATED"/>
    <property type="match status" value="1"/>
</dbReference>
<keyword evidence="4" id="KW-1185">Reference proteome</keyword>
<organism evidence="3 4">
    <name type="scientific">Mucilaginibacter litoreus</name>
    <dbReference type="NCBI Taxonomy" id="1048221"/>
    <lineage>
        <taxon>Bacteria</taxon>
        <taxon>Pseudomonadati</taxon>
        <taxon>Bacteroidota</taxon>
        <taxon>Sphingobacteriia</taxon>
        <taxon>Sphingobacteriales</taxon>
        <taxon>Sphingobacteriaceae</taxon>
        <taxon>Mucilaginibacter</taxon>
    </lineage>
</organism>
<evidence type="ECO:0000259" key="2">
    <source>
        <dbReference type="PROSITE" id="PS50213"/>
    </source>
</evidence>
<dbReference type="SUPFAM" id="SSF82153">
    <property type="entry name" value="FAS1 domain"/>
    <property type="match status" value="1"/>
</dbReference>
<dbReference type="InterPro" id="IPR036378">
    <property type="entry name" value="FAS1_dom_sf"/>
</dbReference>
<sequence>MNNIRRSILAVGAVLFLSAAANNVFGQTTQDTTQKTATTTTTQPAQADAANVVQALQSNADYSTAFNAVKTAGLDSTLATGGPYTIFAPNNNAFSAIPADKLDALMKDKTQLATVLKGHVVNGKYDKAGIIKALNAGKGKATLTTIDGQTLTLGITADKKLQLTNAAGNSAQVVLYDLVGGTGVVNGLNIVLLPTK</sequence>
<comment type="caution">
    <text evidence="3">The sequence shown here is derived from an EMBL/GenBank/DDBJ whole genome shotgun (WGS) entry which is preliminary data.</text>
</comment>
<reference evidence="4" key="1">
    <citation type="journal article" date="2019" name="Int. J. Syst. Evol. Microbiol.">
        <title>The Global Catalogue of Microorganisms (GCM) 10K type strain sequencing project: providing services to taxonomists for standard genome sequencing and annotation.</title>
        <authorList>
            <consortium name="The Broad Institute Genomics Platform"/>
            <consortium name="The Broad Institute Genome Sequencing Center for Infectious Disease"/>
            <person name="Wu L."/>
            <person name="Ma J."/>
        </authorList>
    </citation>
    <scope>NUCLEOTIDE SEQUENCE [LARGE SCALE GENOMIC DNA]</scope>
    <source>
        <strain evidence="4">CCUG 61484</strain>
    </source>
</reference>
<evidence type="ECO:0000256" key="1">
    <source>
        <dbReference type="SAM" id="SignalP"/>
    </source>
</evidence>
<dbReference type="Proteomes" id="UP001597010">
    <property type="component" value="Unassembled WGS sequence"/>
</dbReference>
<dbReference type="PANTHER" id="PTHR10900:SF77">
    <property type="entry name" value="FI19380P1"/>
    <property type="match status" value="1"/>
</dbReference>
<dbReference type="SMART" id="SM00554">
    <property type="entry name" value="FAS1"/>
    <property type="match status" value="1"/>
</dbReference>
<evidence type="ECO:0000313" key="4">
    <source>
        <dbReference type="Proteomes" id="UP001597010"/>
    </source>
</evidence>
<dbReference type="InterPro" id="IPR050904">
    <property type="entry name" value="Adhesion/Biosynth-related"/>
</dbReference>
<accession>A0ABW3AS29</accession>
<protein>
    <submittedName>
        <fullName evidence="3">Fasciclin domain-containing protein</fullName>
    </submittedName>
</protein>
<proteinExistence type="predicted"/>
<dbReference type="RefSeq" id="WP_377112276.1">
    <property type="nucleotide sequence ID" value="NZ_JBHTHZ010000002.1"/>
</dbReference>
<feature type="chain" id="PRO_5045536246" evidence="1">
    <location>
        <begin position="27"/>
        <end position="196"/>
    </location>
</feature>
<dbReference type="EMBL" id="JBHTHZ010000002">
    <property type="protein sequence ID" value="MFD0793054.1"/>
    <property type="molecule type" value="Genomic_DNA"/>
</dbReference>
<feature type="signal peptide" evidence="1">
    <location>
        <begin position="1"/>
        <end position="26"/>
    </location>
</feature>
<dbReference type="PROSITE" id="PS50213">
    <property type="entry name" value="FAS1"/>
    <property type="match status" value="1"/>
</dbReference>